<gene>
    <name evidence="1" type="ORF">M9H77_22906</name>
</gene>
<keyword evidence="2" id="KW-1185">Reference proteome</keyword>
<accession>A0ACC0ARI7</accession>
<dbReference type="EMBL" id="CM044705">
    <property type="protein sequence ID" value="KAI5663583.1"/>
    <property type="molecule type" value="Genomic_DNA"/>
</dbReference>
<proteinExistence type="predicted"/>
<evidence type="ECO:0000313" key="2">
    <source>
        <dbReference type="Proteomes" id="UP001060085"/>
    </source>
</evidence>
<protein>
    <submittedName>
        <fullName evidence="1">Uncharacterized protein</fullName>
    </submittedName>
</protein>
<reference evidence="2" key="1">
    <citation type="journal article" date="2023" name="Nat. Plants">
        <title>Single-cell RNA sequencing provides a high-resolution roadmap for understanding the multicellular compartmentation of specialized metabolism.</title>
        <authorList>
            <person name="Sun S."/>
            <person name="Shen X."/>
            <person name="Li Y."/>
            <person name="Li Y."/>
            <person name="Wang S."/>
            <person name="Li R."/>
            <person name="Zhang H."/>
            <person name="Shen G."/>
            <person name="Guo B."/>
            <person name="Wei J."/>
            <person name="Xu J."/>
            <person name="St-Pierre B."/>
            <person name="Chen S."/>
            <person name="Sun C."/>
        </authorList>
    </citation>
    <scope>NUCLEOTIDE SEQUENCE [LARGE SCALE GENOMIC DNA]</scope>
</reference>
<organism evidence="1 2">
    <name type="scientific">Catharanthus roseus</name>
    <name type="common">Madagascar periwinkle</name>
    <name type="synonym">Vinca rosea</name>
    <dbReference type="NCBI Taxonomy" id="4058"/>
    <lineage>
        <taxon>Eukaryota</taxon>
        <taxon>Viridiplantae</taxon>
        <taxon>Streptophyta</taxon>
        <taxon>Embryophyta</taxon>
        <taxon>Tracheophyta</taxon>
        <taxon>Spermatophyta</taxon>
        <taxon>Magnoliopsida</taxon>
        <taxon>eudicotyledons</taxon>
        <taxon>Gunneridae</taxon>
        <taxon>Pentapetalae</taxon>
        <taxon>asterids</taxon>
        <taxon>lamiids</taxon>
        <taxon>Gentianales</taxon>
        <taxon>Apocynaceae</taxon>
        <taxon>Rauvolfioideae</taxon>
        <taxon>Vinceae</taxon>
        <taxon>Catharanthinae</taxon>
        <taxon>Catharanthus</taxon>
    </lineage>
</organism>
<evidence type="ECO:0000313" key="1">
    <source>
        <dbReference type="EMBL" id="KAI5663583.1"/>
    </source>
</evidence>
<sequence>MTLRVLSFYKEYQMFNFTLYNMNNEEMNYLWTIRPNIAKEGIHVLVEFKPIQSQTFLEVQHTNVSIEENHPNIPHHVTRITQMVFDEPSMLYPSIEEDDDDNDDANEDYRINNALYDYTQSRAFLDMGSGEQIDDLIKSGTIRLLDCNDAMIDIQLGIRFVDKIQTISTVQKWSTRTG</sequence>
<comment type="caution">
    <text evidence="1">The sequence shown here is derived from an EMBL/GenBank/DDBJ whole genome shotgun (WGS) entry which is preliminary data.</text>
</comment>
<name>A0ACC0ARI7_CATRO</name>
<dbReference type="Proteomes" id="UP001060085">
    <property type="component" value="Linkage Group LG05"/>
</dbReference>